<gene>
    <name evidence="1" type="ORF">PHLGIDRAFT_13548</name>
</gene>
<keyword evidence="2" id="KW-1185">Reference proteome</keyword>
<name>A0A0C3SAC7_PHLG1</name>
<dbReference type="AlphaFoldDB" id="A0A0C3SAC7"/>
<accession>A0A0C3SAC7</accession>
<evidence type="ECO:0000313" key="1">
    <source>
        <dbReference type="EMBL" id="KIP06920.1"/>
    </source>
</evidence>
<dbReference type="Proteomes" id="UP000053257">
    <property type="component" value="Unassembled WGS sequence"/>
</dbReference>
<protein>
    <submittedName>
        <fullName evidence="1">Uncharacterized protein</fullName>
    </submittedName>
</protein>
<dbReference type="HOGENOM" id="CLU_874675_0_0_1"/>
<organism evidence="1 2">
    <name type="scientific">Phlebiopsis gigantea (strain 11061_1 CR5-6)</name>
    <name type="common">White-rot fungus</name>
    <name type="synonym">Peniophora gigantea</name>
    <dbReference type="NCBI Taxonomy" id="745531"/>
    <lineage>
        <taxon>Eukaryota</taxon>
        <taxon>Fungi</taxon>
        <taxon>Dikarya</taxon>
        <taxon>Basidiomycota</taxon>
        <taxon>Agaricomycotina</taxon>
        <taxon>Agaricomycetes</taxon>
        <taxon>Polyporales</taxon>
        <taxon>Phanerochaetaceae</taxon>
        <taxon>Phlebiopsis</taxon>
    </lineage>
</organism>
<reference evidence="1 2" key="1">
    <citation type="journal article" date="2014" name="PLoS Genet.">
        <title>Analysis of the Phlebiopsis gigantea genome, transcriptome and secretome provides insight into its pioneer colonization strategies of wood.</title>
        <authorList>
            <person name="Hori C."/>
            <person name="Ishida T."/>
            <person name="Igarashi K."/>
            <person name="Samejima M."/>
            <person name="Suzuki H."/>
            <person name="Master E."/>
            <person name="Ferreira P."/>
            <person name="Ruiz-Duenas F.J."/>
            <person name="Held B."/>
            <person name="Canessa P."/>
            <person name="Larrondo L.F."/>
            <person name="Schmoll M."/>
            <person name="Druzhinina I.S."/>
            <person name="Kubicek C.P."/>
            <person name="Gaskell J.A."/>
            <person name="Kersten P."/>
            <person name="St John F."/>
            <person name="Glasner J."/>
            <person name="Sabat G."/>
            <person name="Splinter BonDurant S."/>
            <person name="Syed K."/>
            <person name="Yadav J."/>
            <person name="Mgbeahuruike A.C."/>
            <person name="Kovalchuk A."/>
            <person name="Asiegbu F.O."/>
            <person name="Lackner G."/>
            <person name="Hoffmeister D."/>
            <person name="Rencoret J."/>
            <person name="Gutierrez A."/>
            <person name="Sun H."/>
            <person name="Lindquist E."/>
            <person name="Barry K."/>
            <person name="Riley R."/>
            <person name="Grigoriev I.V."/>
            <person name="Henrissat B."/>
            <person name="Kues U."/>
            <person name="Berka R.M."/>
            <person name="Martinez A.T."/>
            <person name="Covert S.F."/>
            <person name="Blanchette R.A."/>
            <person name="Cullen D."/>
        </authorList>
    </citation>
    <scope>NUCLEOTIDE SEQUENCE [LARGE SCALE GENOMIC DNA]</scope>
    <source>
        <strain evidence="1 2">11061_1 CR5-6</strain>
    </source>
</reference>
<proteinExistence type="predicted"/>
<evidence type="ECO:0000313" key="2">
    <source>
        <dbReference type="Proteomes" id="UP000053257"/>
    </source>
</evidence>
<sequence length="318" mass="36072">MPVQHITLRILIEKLWRSLKAVDCPHVLYEESAEDERVNASTLLNPVSLSLQELSIFVTVPAIALHTPVFTALRKLHLYGHRGSVMLARLKFGKVEDMVGTMERGVYILLCRRDRSTNKPLELAWRYLQQLRASLYFVHALGLTTRIVKLKLMALIYAMDVETFAEVIEDTSPASVTIGYMADRPACLTALCEALVRTGKDIQCLSITIHHDEMEWVSITDILGFFVRRLEGMSLHELRIATRFQPNAKVARNHPELDALRDDFEFFDMDGESLLSLAASSIPSLQTLCVQIEEPPTMKWQIGRPHDSVSLVLDDLFN</sequence>
<dbReference type="EMBL" id="KN840507">
    <property type="protein sequence ID" value="KIP06920.1"/>
    <property type="molecule type" value="Genomic_DNA"/>
</dbReference>